<accession>A0A2M4D268</accession>
<name>A0A2M4D268_ANODA</name>
<reference evidence="1" key="1">
    <citation type="submission" date="2018-01" db="EMBL/GenBank/DDBJ databases">
        <title>An insight into the sialome of Amazonian anophelines.</title>
        <authorList>
            <person name="Ribeiro J.M."/>
            <person name="Scarpassa V."/>
            <person name="Calvo E."/>
        </authorList>
    </citation>
    <scope>NUCLEOTIDE SEQUENCE</scope>
</reference>
<organism evidence="1">
    <name type="scientific">Anopheles darlingi</name>
    <name type="common">Mosquito</name>
    <dbReference type="NCBI Taxonomy" id="43151"/>
    <lineage>
        <taxon>Eukaryota</taxon>
        <taxon>Metazoa</taxon>
        <taxon>Ecdysozoa</taxon>
        <taxon>Arthropoda</taxon>
        <taxon>Hexapoda</taxon>
        <taxon>Insecta</taxon>
        <taxon>Pterygota</taxon>
        <taxon>Neoptera</taxon>
        <taxon>Endopterygota</taxon>
        <taxon>Diptera</taxon>
        <taxon>Nematocera</taxon>
        <taxon>Culicoidea</taxon>
        <taxon>Culicidae</taxon>
        <taxon>Anophelinae</taxon>
        <taxon>Anopheles</taxon>
    </lineage>
</organism>
<proteinExistence type="predicted"/>
<sequence>MHWPFRGPGVWRRWRWGPVGKGTAALLPVWRTVAYWAAQSVRSHLPTFPSTRDTHTCKDTASNAAKNHRESSSARTLLLLRLKRNGLE</sequence>
<evidence type="ECO:0000313" key="1">
    <source>
        <dbReference type="EMBL" id="MBW71591.1"/>
    </source>
</evidence>
<dbReference type="AlphaFoldDB" id="A0A2M4D268"/>
<protein>
    <submittedName>
        <fullName evidence="1">Putative secreted protein</fullName>
    </submittedName>
</protein>
<dbReference type="EMBL" id="GGFL01007413">
    <property type="protein sequence ID" value="MBW71591.1"/>
    <property type="molecule type" value="Transcribed_RNA"/>
</dbReference>